<reference evidence="2" key="1">
    <citation type="journal article" date="2020" name="Stud. Mycol.">
        <title>101 Dothideomycetes genomes: a test case for predicting lifestyles and emergence of pathogens.</title>
        <authorList>
            <person name="Haridas S."/>
            <person name="Albert R."/>
            <person name="Binder M."/>
            <person name="Bloem J."/>
            <person name="Labutti K."/>
            <person name="Salamov A."/>
            <person name="Andreopoulos B."/>
            <person name="Baker S."/>
            <person name="Barry K."/>
            <person name="Bills G."/>
            <person name="Bluhm B."/>
            <person name="Cannon C."/>
            <person name="Castanera R."/>
            <person name="Culley D."/>
            <person name="Daum C."/>
            <person name="Ezra D."/>
            <person name="Gonzalez J."/>
            <person name="Henrissat B."/>
            <person name="Kuo A."/>
            <person name="Liang C."/>
            <person name="Lipzen A."/>
            <person name="Lutzoni F."/>
            <person name="Magnuson J."/>
            <person name="Mondo S."/>
            <person name="Nolan M."/>
            <person name="Ohm R."/>
            <person name="Pangilinan J."/>
            <person name="Park H.-J."/>
            <person name="Ramirez L."/>
            <person name="Alfaro M."/>
            <person name="Sun H."/>
            <person name="Tritt A."/>
            <person name="Yoshinaga Y."/>
            <person name="Zwiers L.-H."/>
            <person name="Turgeon B."/>
            <person name="Goodwin S."/>
            <person name="Spatafora J."/>
            <person name="Crous P."/>
            <person name="Grigoriev I."/>
        </authorList>
    </citation>
    <scope>NUCLEOTIDE SEQUENCE</scope>
    <source>
        <strain evidence="2">ATCC 16933</strain>
    </source>
</reference>
<sequence>MERDTLNEAGAAVAALLLPSAVGGEAAAAAGGGFSSFAGAGAGAGAGAEAAGFGSSFSSARAPAAAAPAAPGALGTGVSPRQLSALNRPTSPLPGLRVASGACSSASAWRQSRERKTAGNDCKCRPTSSPDIFRLGKTRSSKTAADLDRGSIGAPNRPVRPHLRRASRSREKPGR</sequence>
<feature type="compositionally biased region" description="Low complexity" evidence="1">
    <location>
        <begin position="64"/>
        <end position="73"/>
    </location>
</feature>
<keyword evidence="3" id="KW-1185">Reference proteome</keyword>
<protein>
    <submittedName>
        <fullName evidence="2">Uncharacterized protein</fullName>
    </submittedName>
</protein>
<dbReference type="AlphaFoldDB" id="A0A6A6PBH3"/>
<feature type="region of interest" description="Disordered" evidence="1">
    <location>
        <begin position="64"/>
        <end position="175"/>
    </location>
</feature>
<accession>A0A6A6PBH3</accession>
<feature type="compositionally biased region" description="Polar residues" evidence="1">
    <location>
        <begin position="79"/>
        <end position="90"/>
    </location>
</feature>
<name>A0A6A6PBH3_9PEZI</name>
<evidence type="ECO:0000256" key="1">
    <source>
        <dbReference type="SAM" id="MobiDB-lite"/>
    </source>
</evidence>
<dbReference type="Proteomes" id="UP000799766">
    <property type="component" value="Unassembled WGS sequence"/>
</dbReference>
<organism evidence="2 3">
    <name type="scientific">Lineolata rhizophorae</name>
    <dbReference type="NCBI Taxonomy" id="578093"/>
    <lineage>
        <taxon>Eukaryota</taxon>
        <taxon>Fungi</taxon>
        <taxon>Dikarya</taxon>
        <taxon>Ascomycota</taxon>
        <taxon>Pezizomycotina</taxon>
        <taxon>Dothideomycetes</taxon>
        <taxon>Dothideomycetes incertae sedis</taxon>
        <taxon>Lineolatales</taxon>
        <taxon>Lineolataceae</taxon>
        <taxon>Lineolata</taxon>
    </lineage>
</organism>
<proteinExistence type="predicted"/>
<feature type="compositionally biased region" description="Basic and acidic residues" evidence="1">
    <location>
        <begin position="111"/>
        <end position="124"/>
    </location>
</feature>
<gene>
    <name evidence="2" type="ORF">BDY21DRAFT_331592</name>
</gene>
<dbReference type="EMBL" id="MU001671">
    <property type="protein sequence ID" value="KAF2461268.1"/>
    <property type="molecule type" value="Genomic_DNA"/>
</dbReference>
<evidence type="ECO:0000313" key="2">
    <source>
        <dbReference type="EMBL" id="KAF2461268.1"/>
    </source>
</evidence>
<evidence type="ECO:0000313" key="3">
    <source>
        <dbReference type="Proteomes" id="UP000799766"/>
    </source>
</evidence>